<dbReference type="SUPFAM" id="SSF55486">
    <property type="entry name" value="Metalloproteases ('zincins'), catalytic domain"/>
    <property type="match status" value="1"/>
</dbReference>
<organism evidence="2 4">
    <name type="scientific">Pseudomonas grimontii</name>
    <dbReference type="NCBI Taxonomy" id="129847"/>
    <lineage>
        <taxon>Bacteria</taxon>
        <taxon>Pseudomonadati</taxon>
        <taxon>Pseudomonadota</taxon>
        <taxon>Gammaproteobacteria</taxon>
        <taxon>Pseudomonadales</taxon>
        <taxon>Pseudomonadaceae</taxon>
        <taxon>Pseudomonas</taxon>
    </lineage>
</organism>
<reference evidence="1 3" key="1">
    <citation type="submission" date="2016-10" db="EMBL/GenBank/DDBJ databases">
        <authorList>
            <person name="Varghese N."/>
            <person name="Submissions S."/>
        </authorList>
    </citation>
    <scope>NUCLEOTIDE SEQUENCE [LARGE SCALE GENOMIC DNA]</scope>
    <source>
        <strain evidence="1 3">BS2976</strain>
    </source>
</reference>
<dbReference type="OrthoDB" id="5951339at2"/>
<dbReference type="GO" id="GO:0008237">
    <property type="term" value="F:metallopeptidase activity"/>
    <property type="evidence" value="ECO:0007669"/>
    <property type="project" value="InterPro"/>
</dbReference>
<dbReference type="AlphaFoldDB" id="A0A1H1DSF5"/>
<dbReference type="EMBL" id="FNKM01000002">
    <property type="protein sequence ID" value="SDQ78806.1"/>
    <property type="molecule type" value="Genomic_DNA"/>
</dbReference>
<dbReference type="Proteomes" id="UP000317267">
    <property type="component" value="Unassembled WGS sequence"/>
</dbReference>
<evidence type="ECO:0000313" key="4">
    <source>
        <dbReference type="Proteomes" id="UP000317267"/>
    </source>
</evidence>
<name>A0A1H1DSF5_9PSED</name>
<proteinExistence type="predicted"/>
<comment type="caution">
    <text evidence="2">The sequence shown here is derived from an EMBL/GenBank/DDBJ whole genome shotgun (WGS) entry which is preliminary data.</text>
</comment>
<evidence type="ECO:0000313" key="1">
    <source>
        <dbReference type="EMBL" id="SDQ78806.1"/>
    </source>
</evidence>
<evidence type="ECO:0000313" key="2">
    <source>
        <dbReference type="EMBL" id="TWR68323.1"/>
    </source>
</evidence>
<reference evidence="2 4" key="2">
    <citation type="submission" date="2019-06" db="EMBL/GenBank/DDBJ databases">
        <title>Pseudomonas bimorpha sp. nov. isolated from bovine raw milk and skim milk concentrate.</title>
        <authorList>
            <person name="Hofmann K."/>
            <person name="Huptas C."/>
            <person name="Doll E."/>
            <person name="Scherer S."/>
            <person name="Wenning M."/>
        </authorList>
    </citation>
    <scope>NUCLEOTIDE SEQUENCE [LARGE SCALE GENOMIC DNA]</scope>
    <source>
        <strain evidence="2 4">DSM 17515</strain>
    </source>
</reference>
<dbReference type="RefSeq" id="WP_090401389.1">
    <property type="nucleotide sequence ID" value="NZ_FNKM01000002.1"/>
</dbReference>
<evidence type="ECO:0000313" key="3">
    <source>
        <dbReference type="Proteomes" id="UP000198740"/>
    </source>
</evidence>
<dbReference type="Gene3D" id="3.40.390.10">
    <property type="entry name" value="Collagenase (Catalytic Domain)"/>
    <property type="match status" value="1"/>
</dbReference>
<accession>A0A1H1DSF5</accession>
<dbReference type="Proteomes" id="UP000198740">
    <property type="component" value="Unassembled WGS sequence"/>
</dbReference>
<dbReference type="EMBL" id="VFES01000003">
    <property type="protein sequence ID" value="TWR68323.1"/>
    <property type="molecule type" value="Genomic_DNA"/>
</dbReference>
<gene>
    <name evidence="2" type="ORF">FIV39_07485</name>
    <name evidence="1" type="ORF">SAMN04490186_1955</name>
</gene>
<keyword evidence="3" id="KW-1185">Reference proteome</keyword>
<sequence>MTEPKQVLPPLPSPAHITTMSAPWPAFMLERLYENAKHTISRSLNFVPEAFDFLKNAITPFLNGETLDEIFYLPPQAPLPQMPTPSRNTLIHVFESIIFINTPLTTYDKTCDFYCYKNEALYKFPPAFQRAVEKAIFELQGIQFFLDRIDNFWCAEHEAYPITNKEYMASLMATQLQCANMVRAEDNSLNLESVDLLLRLAHLNITPKDYFYRLSLTQMEYAADIPLIGAFLITRKPENHTDDLNPCVLYIPGLKIQQFDSIALLKTYLATHLINPNAPHPPLRSCIALRQQGLLIDLTRRGVMDEQSICLTSFSIDPEFFSEHIQRLIDQHKQDVTYIWSQTDRPVVTTTDPHHFQPRYSLDYTAFLFFTDTVQNHAIPALERWKKSQLPVVTPKSKPTSLQPIKLHFILHQDLNGRLPVRASDLLFKFFFSSPTASTAKEAFFSWLATELENISGRKVELIEIEKEIAPELYTFNYMSKSHDDAIHRWKEAVTQFLKRTSQSTSPLDKFTLLTYHPVVASSILGVADRTGGQFAIASTVEYRITAHEIGHMLGAEHDAGEIIYDGWWSETTMRPFDEDSPYRTASHRFSDKNRALIKTYLSQFD</sequence>
<dbReference type="InterPro" id="IPR024079">
    <property type="entry name" value="MetalloPept_cat_dom_sf"/>
</dbReference>
<protein>
    <submittedName>
        <fullName evidence="1">Metallo-peptidase family M12B Reprolysin-like</fullName>
    </submittedName>
</protein>